<evidence type="ECO:0000256" key="5">
    <source>
        <dbReference type="SAM" id="Phobius"/>
    </source>
</evidence>
<gene>
    <name evidence="7" type="ORF">DFR31_0277</name>
</gene>
<dbReference type="Proteomes" id="UP000275461">
    <property type="component" value="Unassembled WGS sequence"/>
</dbReference>
<keyword evidence="2 7" id="KW-0645">Protease</keyword>
<dbReference type="PANTHER" id="PTHR42987:SF8">
    <property type="entry name" value="PROTEINASE"/>
    <property type="match status" value="1"/>
</dbReference>
<evidence type="ECO:0000313" key="7">
    <source>
        <dbReference type="EMBL" id="RLK50381.1"/>
    </source>
</evidence>
<dbReference type="EMBL" id="RCDA01000001">
    <property type="protein sequence ID" value="RLK50381.1"/>
    <property type="molecule type" value="Genomic_DNA"/>
</dbReference>
<keyword evidence="8" id="KW-1185">Reference proteome</keyword>
<dbReference type="GO" id="GO:0008236">
    <property type="term" value="F:serine-type peptidase activity"/>
    <property type="evidence" value="ECO:0007669"/>
    <property type="project" value="UniProtKB-KW"/>
</dbReference>
<evidence type="ECO:0000259" key="6">
    <source>
        <dbReference type="Pfam" id="PF01343"/>
    </source>
</evidence>
<keyword evidence="5" id="KW-1133">Transmembrane helix</keyword>
<evidence type="ECO:0000256" key="3">
    <source>
        <dbReference type="ARBA" id="ARBA00022801"/>
    </source>
</evidence>
<dbReference type="Pfam" id="PF01343">
    <property type="entry name" value="Peptidase_S49"/>
    <property type="match status" value="1"/>
</dbReference>
<evidence type="ECO:0000256" key="2">
    <source>
        <dbReference type="ARBA" id="ARBA00022670"/>
    </source>
</evidence>
<dbReference type="GO" id="GO:0006508">
    <property type="term" value="P:proteolysis"/>
    <property type="evidence" value="ECO:0007669"/>
    <property type="project" value="UniProtKB-KW"/>
</dbReference>
<dbReference type="InterPro" id="IPR029045">
    <property type="entry name" value="ClpP/crotonase-like_dom_sf"/>
</dbReference>
<dbReference type="PANTHER" id="PTHR42987">
    <property type="entry name" value="PEPTIDASE S49"/>
    <property type="match status" value="1"/>
</dbReference>
<dbReference type="InterPro" id="IPR002142">
    <property type="entry name" value="Peptidase_S49"/>
</dbReference>
<dbReference type="SUPFAM" id="SSF52096">
    <property type="entry name" value="ClpP/crotonase"/>
    <property type="match status" value="1"/>
</dbReference>
<protein>
    <submittedName>
        <fullName evidence="7">Protease-4</fullName>
    </submittedName>
</protein>
<comment type="caution">
    <text evidence="7">The sequence shown here is derived from an EMBL/GenBank/DDBJ whole genome shotgun (WGS) entry which is preliminary data.</text>
</comment>
<sequence>MSEHDRWERDALREIALEGIKERRRTRRWGIFFKLAFLLYLVALLGISTGGFDFSRDRPVSDHLARVDVTGMISANDRASADTVSEGLRAAFEAPGAQGVVLYINSPGGSPVQANRIFVEIERLREKHPDTPVYAVIDDLGASGAYYIAAAADEIFVNPSSQVGSIGVIAGGFGFTEAIDKLGIERRVYAAGDNKAFLDPFSPEDETHIAHLDEMLEEVHQQFIEAVRSGRGDRLVEEEELFSGLIWSGERSVELGLADGFGDVAYVAREVVGVDDVRDYTRQPDLLRALADRLGTRIGQAMAEVLGGDRELR</sequence>
<comment type="similarity">
    <text evidence="1">Belongs to the peptidase S49 family.</text>
</comment>
<feature type="domain" description="Peptidase S49" evidence="6">
    <location>
        <begin position="130"/>
        <end position="270"/>
    </location>
</feature>
<accession>A0A498CDN2</accession>
<name>A0A498CDN2_9GAMM</name>
<dbReference type="CDD" id="cd07023">
    <property type="entry name" value="S49_Sppa_N_C"/>
    <property type="match status" value="1"/>
</dbReference>
<evidence type="ECO:0000256" key="1">
    <source>
        <dbReference type="ARBA" id="ARBA00008683"/>
    </source>
</evidence>
<reference evidence="7 8" key="1">
    <citation type="submission" date="2018-10" db="EMBL/GenBank/DDBJ databases">
        <title>Genomic Encyclopedia of Type Strains, Phase IV (KMG-IV): sequencing the most valuable type-strain genomes for metagenomic binning, comparative biology and taxonomic classification.</title>
        <authorList>
            <person name="Goeker M."/>
        </authorList>
    </citation>
    <scope>NUCLEOTIDE SEQUENCE [LARGE SCALE GENOMIC DNA]</scope>
    <source>
        <strain evidence="7 8">DSM 12769</strain>
    </source>
</reference>
<evidence type="ECO:0000313" key="8">
    <source>
        <dbReference type="Proteomes" id="UP000275461"/>
    </source>
</evidence>
<organism evidence="7 8">
    <name type="scientific">Alkalispirillum mobile</name>
    <dbReference type="NCBI Taxonomy" id="85925"/>
    <lineage>
        <taxon>Bacteria</taxon>
        <taxon>Pseudomonadati</taxon>
        <taxon>Pseudomonadota</taxon>
        <taxon>Gammaproteobacteria</taxon>
        <taxon>Chromatiales</taxon>
        <taxon>Ectothiorhodospiraceae</taxon>
        <taxon>Alkalispirillum</taxon>
    </lineage>
</organism>
<dbReference type="InterPro" id="IPR047272">
    <property type="entry name" value="S49_SppA_C"/>
</dbReference>
<feature type="transmembrane region" description="Helical" evidence="5">
    <location>
        <begin position="31"/>
        <end position="52"/>
    </location>
</feature>
<dbReference type="AlphaFoldDB" id="A0A498CDN2"/>
<keyword evidence="3" id="KW-0378">Hydrolase</keyword>
<keyword evidence="5" id="KW-0472">Membrane</keyword>
<dbReference type="RefSeq" id="WP_121440872.1">
    <property type="nucleotide sequence ID" value="NZ_RCDA01000001.1"/>
</dbReference>
<keyword evidence="4" id="KW-0720">Serine protease</keyword>
<proteinExistence type="inferred from homology"/>
<dbReference type="Gene3D" id="3.90.226.10">
    <property type="entry name" value="2-enoyl-CoA Hydratase, Chain A, domain 1"/>
    <property type="match status" value="1"/>
</dbReference>
<keyword evidence="5" id="KW-0812">Transmembrane</keyword>
<dbReference type="Gene3D" id="6.20.330.10">
    <property type="match status" value="1"/>
</dbReference>
<dbReference type="OrthoDB" id="9764363at2"/>
<evidence type="ECO:0000256" key="4">
    <source>
        <dbReference type="ARBA" id="ARBA00022825"/>
    </source>
</evidence>